<dbReference type="OrthoDB" id="10056139at2759"/>
<sequence length="278" mass="32182">MASMMDSKPKMSTVSGHGGELYLFLIDFVTGIDGVSNNVKDNCRRFHKCLTDIFDAHEIALGQIQEKNRLAFRTYFAGKNFELNMSNENSIEWKNFIKYLHNEVPKSYSVEHYADVYPLLLHVSSISAGIVFNYYYSYMIKQARTNNIYLKITFEQKIVSEKEFILPKNIQIQLVSEIESFYMHEHKIPTDKNRRILSPNNTESRLLTSNKLDMHYDKLEDGKAVYAATAFNLATGISDFGSQVQELYVWYGSSNAGIKSISMLDDVREWNEHYVVKR</sequence>
<organism evidence="1 3">
    <name type="scientific">Didymodactylos carnosus</name>
    <dbReference type="NCBI Taxonomy" id="1234261"/>
    <lineage>
        <taxon>Eukaryota</taxon>
        <taxon>Metazoa</taxon>
        <taxon>Spiralia</taxon>
        <taxon>Gnathifera</taxon>
        <taxon>Rotifera</taxon>
        <taxon>Eurotatoria</taxon>
        <taxon>Bdelloidea</taxon>
        <taxon>Philodinida</taxon>
        <taxon>Philodinidae</taxon>
        <taxon>Didymodactylos</taxon>
    </lineage>
</organism>
<reference evidence="1" key="1">
    <citation type="submission" date="2021-02" db="EMBL/GenBank/DDBJ databases">
        <authorList>
            <person name="Nowell W R."/>
        </authorList>
    </citation>
    <scope>NUCLEOTIDE SEQUENCE</scope>
</reference>
<feature type="non-terminal residue" evidence="1">
    <location>
        <position position="1"/>
    </location>
</feature>
<dbReference type="Proteomes" id="UP000663829">
    <property type="component" value="Unassembled WGS sequence"/>
</dbReference>
<evidence type="ECO:0000313" key="2">
    <source>
        <dbReference type="EMBL" id="CAF4190479.1"/>
    </source>
</evidence>
<dbReference type="EMBL" id="CAJOBC010055100">
    <property type="protein sequence ID" value="CAF4190479.1"/>
    <property type="molecule type" value="Genomic_DNA"/>
</dbReference>
<protein>
    <submittedName>
        <fullName evidence="1">Uncharacterized protein</fullName>
    </submittedName>
</protein>
<keyword evidence="3" id="KW-1185">Reference proteome</keyword>
<evidence type="ECO:0000313" key="3">
    <source>
        <dbReference type="Proteomes" id="UP000663829"/>
    </source>
</evidence>
<accession>A0A815G4J7</accession>
<gene>
    <name evidence="1" type="ORF">GPM918_LOCUS30111</name>
    <name evidence="2" type="ORF">SRO942_LOCUS30715</name>
</gene>
<dbReference type="Proteomes" id="UP000681722">
    <property type="component" value="Unassembled WGS sequence"/>
</dbReference>
<dbReference type="AlphaFoldDB" id="A0A815G4J7"/>
<comment type="caution">
    <text evidence="1">The sequence shown here is derived from an EMBL/GenBank/DDBJ whole genome shotgun (WGS) entry which is preliminary data.</text>
</comment>
<proteinExistence type="predicted"/>
<dbReference type="EMBL" id="CAJNOQ010014075">
    <property type="protein sequence ID" value="CAF1334297.1"/>
    <property type="molecule type" value="Genomic_DNA"/>
</dbReference>
<name>A0A815G4J7_9BILA</name>
<evidence type="ECO:0000313" key="1">
    <source>
        <dbReference type="EMBL" id="CAF1334297.1"/>
    </source>
</evidence>